<feature type="binding site" evidence="8">
    <location>
        <position position="176"/>
    </location>
    <ligand>
        <name>Zn(2+)</name>
        <dbReference type="ChEBI" id="CHEBI:29105"/>
        <label>1</label>
    </ligand>
</feature>
<dbReference type="GO" id="GO:0004177">
    <property type="term" value="F:aminopeptidase activity"/>
    <property type="evidence" value="ECO:0007669"/>
    <property type="project" value="UniProtKB-UniRule"/>
</dbReference>
<dbReference type="Gene3D" id="2.40.30.40">
    <property type="entry name" value="Peptidase M42, domain 2"/>
    <property type="match status" value="1"/>
</dbReference>
<keyword evidence="2" id="KW-0031">Aminopeptidase</keyword>
<evidence type="ECO:0000256" key="4">
    <source>
        <dbReference type="ARBA" id="ARBA00022723"/>
    </source>
</evidence>
<feature type="active site" description="Proton acceptor" evidence="7">
    <location>
        <position position="208"/>
    </location>
</feature>
<comment type="cofactor">
    <cofactor evidence="8">
        <name>a divalent metal cation</name>
        <dbReference type="ChEBI" id="CHEBI:60240"/>
    </cofactor>
    <text evidence="8">Binds 2 divalent metal cations per subunit.</text>
</comment>
<keyword evidence="5" id="KW-0378">Hydrolase</keyword>
<dbReference type="Gene3D" id="3.40.630.10">
    <property type="entry name" value="Zn peptidases"/>
    <property type="match status" value="1"/>
</dbReference>
<feature type="binding site" evidence="8">
    <location>
        <position position="231"/>
    </location>
    <ligand>
        <name>Zn(2+)</name>
        <dbReference type="ChEBI" id="CHEBI:29105"/>
        <label>1</label>
    </ligand>
</feature>
<evidence type="ECO:0000313" key="10">
    <source>
        <dbReference type="Proteomes" id="UP000017840"/>
    </source>
</evidence>
<accession>V4HH29</accession>
<dbReference type="EMBL" id="ASGZ01000062">
    <property type="protein sequence ID" value="ESP87154.1"/>
    <property type="molecule type" value="Genomic_DNA"/>
</dbReference>
<feature type="binding site" evidence="8">
    <location>
        <position position="318"/>
    </location>
    <ligand>
        <name>Zn(2+)</name>
        <dbReference type="ChEBI" id="CHEBI:29105"/>
        <label>2</label>
    </ligand>
</feature>
<dbReference type="InterPro" id="IPR023367">
    <property type="entry name" value="Peptidase_M42_dom2"/>
</dbReference>
<protein>
    <submittedName>
        <fullName evidence="9">Peptidase</fullName>
    </submittedName>
</protein>
<feature type="binding site" evidence="8">
    <location>
        <position position="176"/>
    </location>
    <ligand>
        <name>Zn(2+)</name>
        <dbReference type="ChEBI" id="CHEBI:29105"/>
        <label>2</label>
    </ligand>
</feature>
<dbReference type="GO" id="GO:0046872">
    <property type="term" value="F:metal ion binding"/>
    <property type="evidence" value="ECO:0007669"/>
    <property type="project" value="UniProtKB-UniRule"/>
</dbReference>
<keyword evidence="3" id="KW-0645">Protease</keyword>
<keyword evidence="4 8" id="KW-0479">Metal-binding</keyword>
<dbReference type="Proteomes" id="UP000017840">
    <property type="component" value="Unassembled WGS sequence"/>
</dbReference>
<dbReference type="GO" id="GO:0006508">
    <property type="term" value="P:proteolysis"/>
    <property type="evidence" value="ECO:0007669"/>
    <property type="project" value="UniProtKB-KW"/>
</dbReference>
<dbReference type="PANTHER" id="PTHR32481">
    <property type="entry name" value="AMINOPEPTIDASE"/>
    <property type="match status" value="1"/>
</dbReference>
<dbReference type="SUPFAM" id="SSF101821">
    <property type="entry name" value="Aminopeptidase/glucanase lid domain"/>
    <property type="match status" value="1"/>
</dbReference>
<dbReference type="eggNOG" id="arCOG01518">
    <property type="taxonomic scope" value="Archaea"/>
</dbReference>
<proteinExistence type="inferred from homology"/>
<name>V4HH29_9EURY</name>
<dbReference type="InterPro" id="IPR008007">
    <property type="entry name" value="Peptidase_M42"/>
</dbReference>
<sequence>MDDDRRDFLETLLETPSPSGFETDGQRVWTDYVRGFADDVTVDAYGNAVAVHEGSGDDPAVAFAGHADEIGFVVRDILDDGFLRLSRVGGSDHTVSKGQHVTVHADDPVRGVVGQTAIHLRDSEDDEYEEVAEQFVDVGADSADEARDLVEVGDPVTFSTTTFDLHATRMSARGMDNRVGTWAAAEGLRRAVETDADATVYAVSTVQEEVGLNGARMVGFDLAPDAVVAVDVTHATDNPDVETEKRGPVELGAGPVVGRGSANHPAVVDLARTAAEEAGVDYQLQAAGTRTGTDADAFSTSRGGVPSLNVGVPNRYMHTPVEVVDTEDLVAVADLLGEMAERAGAFAPFAVDV</sequence>
<evidence type="ECO:0000256" key="2">
    <source>
        <dbReference type="ARBA" id="ARBA00022438"/>
    </source>
</evidence>
<dbReference type="OrthoDB" id="30642at2157"/>
<dbReference type="RefSeq" id="WP_023395678.1">
    <property type="nucleotide sequence ID" value="NZ_ASGZ01000062.1"/>
</dbReference>
<feature type="binding site" evidence="8">
    <location>
        <position position="66"/>
    </location>
    <ligand>
        <name>Zn(2+)</name>
        <dbReference type="ChEBI" id="CHEBI:29105"/>
        <label>1</label>
    </ligand>
</feature>
<organism evidence="9 10">
    <name type="scientific">Candidatus Halobonum tyrrellensis G22</name>
    <dbReference type="NCBI Taxonomy" id="1324957"/>
    <lineage>
        <taxon>Archaea</taxon>
        <taxon>Methanobacteriati</taxon>
        <taxon>Methanobacteriota</taxon>
        <taxon>Stenosarchaea group</taxon>
        <taxon>Halobacteria</taxon>
        <taxon>Halobacteriales</taxon>
        <taxon>Haloferacaceae</taxon>
        <taxon>Candidatus Halobonum</taxon>
    </lineage>
</organism>
<dbReference type="PATRIC" id="fig|1324957.4.peg.3153"/>
<dbReference type="AlphaFoldDB" id="V4HH29"/>
<comment type="caution">
    <text evidence="9">The sequence shown here is derived from an EMBL/GenBank/DDBJ whole genome shotgun (WGS) entry which is preliminary data.</text>
</comment>
<evidence type="ECO:0000256" key="5">
    <source>
        <dbReference type="ARBA" id="ARBA00022801"/>
    </source>
</evidence>
<evidence type="ECO:0000256" key="1">
    <source>
        <dbReference type="ARBA" id="ARBA00006272"/>
    </source>
</evidence>
<dbReference type="SUPFAM" id="SSF53187">
    <property type="entry name" value="Zn-dependent exopeptidases"/>
    <property type="match status" value="1"/>
</dbReference>
<evidence type="ECO:0000256" key="7">
    <source>
        <dbReference type="PIRSR" id="PIRSR001123-1"/>
    </source>
</evidence>
<dbReference type="STRING" id="1324957.K933_15535"/>
<evidence type="ECO:0000256" key="6">
    <source>
        <dbReference type="PIRNR" id="PIRNR001123"/>
    </source>
</evidence>
<dbReference type="PANTHER" id="PTHR32481:SF0">
    <property type="entry name" value="AMINOPEPTIDASE YPDE-RELATED"/>
    <property type="match status" value="1"/>
</dbReference>
<gene>
    <name evidence="9" type="ORF">K933_15535</name>
</gene>
<keyword evidence="10" id="KW-1185">Reference proteome</keyword>
<evidence type="ECO:0000256" key="3">
    <source>
        <dbReference type="ARBA" id="ARBA00022670"/>
    </source>
</evidence>
<evidence type="ECO:0000256" key="8">
    <source>
        <dbReference type="PIRSR" id="PIRSR001123-2"/>
    </source>
</evidence>
<reference evidence="9 10" key="1">
    <citation type="journal article" date="2013" name="Genome Announc.">
        <title>Draft Genome Sequence of 'Candidatus Halobonum tyrrellensis' Strain G22, Isolated from the Hypersaline Waters of Lake Tyrrell, Australia.</title>
        <authorList>
            <person name="Ugalde J.A."/>
            <person name="Narasingarao P."/>
            <person name="Kuo S."/>
            <person name="Podell S."/>
            <person name="Allen E.E."/>
        </authorList>
    </citation>
    <scope>NUCLEOTIDE SEQUENCE [LARGE SCALE GENOMIC DNA]</scope>
    <source>
        <strain evidence="9 10">G22</strain>
    </source>
</reference>
<feature type="binding site" evidence="8">
    <location>
        <position position="209"/>
    </location>
    <ligand>
        <name>Zn(2+)</name>
        <dbReference type="ChEBI" id="CHEBI:29105"/>
        <label>2</label>
    </ligand>
</feature>
<comment type="similarity">
    <text evidence="1 6">Belongs to the peptidase M42 family.</text>
</comment>
<evidence type="ECO:0000313" key="9">
    <source>
        <dbReference type="EMBL" id="ESP87154.1"/>
    </source>
</evidence>
<dbReference type="PIRSF" id="PIRSF001123">
    <property type="entry name" value="PepA_GA"/>
    <property type="match status" value="1"/>
</dbReference>
<dbReference type="Pfam" id="PF05343">
    <property type="entry name" value="Peptidase_M42"/>
    <property type="match status" value="1"/>
</dbReference>
<dbReference type="InterPro" id="IPR051464">
    <property type="entry name" value="Peptidase_M42_aminopept"/>
</dbReference>